<accession>A0AAV2EBL9</accession>
<name>A0AAV2EBL9_9ROSI</name>
<evidence type="ECO:0000259" key="1">
    <source>
        <dbReference type="Pfam" id="PF07727"/>
    </source>
</evidence>
<gene>
    <name evidence="2" type="ORF">LTRI10_LOCUS24440</name>
</gene>
<evidence type="ECO:0000313" key="3">
    <source>
        <dbReference type="Proteomes" id="UP001497516"/>
    </source>
</evidence>
<reference evidence="2 3" key="1">
    <citation type="submission" date="2024-04" db="EMBL/GenBank/DDBJ databases">
        <authorList>
            <person name="Fracassetti M."/>
        </authorList>
    </citation>
    <scope>NUCLEOTIDE SEQUENCE [LARGE SCALE GENOMIC DNA]</scope>
</reference>
<evidence type="ECO:0000313" key="2">
    <source>
        <dbReference type="EMBL" id="CAL1383152.1"/>
    </source>
</evidence>
<feature type="domain" description="Reverse transcriptase Ty1/copia-type" evidence="1">
    <location>
        <begin position="1"/>
        <end position="56"/>
    </location>
</feature>
<dbReference type="Proteomes" id="UP001497516">
    <property type="component" value="Chromosome 4"/>
</dbReference>
<dbReference type="InterPro" id="IPR013103">
    <property type="entry name" value="RVT_2"/>
</dbReference>
<keyword evidence="3" id="KW-1185">Reference proteome</keyword>
<dbReference type="Pfam" id="PF07727">
    <property type="entry name" value="RVT_2"/>
    <property type="match status" value="1"/>
</dbReference>
<proteinExistence type="predicted"/>
<organism evidence="2 3">
    <name type="scientific">Linum trigynum</name>
    <dbReference type="NCBI Taxonomy" id="586398"/>
    <lineage>
        <taxon>Eukaryota</taxon>
        <taxon>Viridiplantae</taxon>
        <taxon>Streptophyta</taxon>
        <taxon>Embryophyta</taxon>
        <taxon>Tracheophyta</taxon>
        <taxon>Spermatophyta</taxon>
        <taxon>Magnoliopsida</taxon>
        <taxon>eudicotyledons</taxon>
        <taxon>Gunneridae</taxon>
        <taxon>Pentapetalae</taxon>
        <taxon>rosids</taxon>
        <taxon>fabids</taxon>
        <taxon>Malpighiales</taxon>
        <taxon>Linaceae</taxon>
        <taxon>Linum</taxon>
    </lineage>
</organism>
<protein>
    <recommendedName>
        <fullName evidence="1">Reverse transcriptase Ty1/copia-type domain-containing protein</fullName>
    </recommendedName>
</protein>
<sequence length="110" mass="12665">MLRENFEVKDLGEAKFMLEIQITRTTNGFSLDQSGYIEKILKRYNYFDYNHVCTPYDTSVKLLKNTGDNVRQSEYASIIGSLRYAADYTRPDIAYVMGLLGMFNSCCSTK</sequence>
<dbReference type="EMBL" id="OZ034817">
    <property type="protein sequence ID" value="CAL1383152.1"/>
    <property type="molecule type" value="Genomic_DNA"/>
</dbReference>
<dbReference type="AlphaFoldDB" id="A0AAV2EBL9"/>